<dbReference type="Proteomes" id="UP000220251">
    <property type="component" value="Unassembled WGS sequence"/>
</dbReference>
<accession>A0A0H5E5A3</accession>
<dbReference type="AlphaFoldDB" id="A0A0H5E5A3"/>
<sequence>MNVAPPKRNKIELSHYNFKKDIANRALLSKLNQHDIAILVEIVNGSLKISLDSLAQALDCSQESIENLAKIIEPTGLLKLEQGALSVDKDVRKYFECLLARFEEGFDPDLDHIQGLMQQVPIHVLPVWYTLPKNTDKIFPAIVEKVLHNPKCYIKHLQELPFECEAAERTIDDVHASQDLSLPSALIKEKYKLTDDAFMECMLYLEYSLLCYCVYIPKDSGFEERVVPLHEWAQLIRFQRENACNPIEKPSLIERTHPSDFGYVEELTQALKALGKEGKDPKEPLQKEIVSKLLSLSLIEESHGTYKVTQAGLEFTAKTPQEKAMTLYLSAMNRLRRSQGIYSDKDIREIERCLKRIVKTGWVLLDDFLKGACASVGNMPPVTLVKKGKRWSFALPQYNEEERRFVTDCLMGFFYESALTATGSIQGKPCFTLTPFGCSIIGE</sequence>
<name>A0A0H5E5A3_9BACT</name>
<keyword evidence="2" id="KW-1185">Reference proteome</keyword>
<proteinExistence type="predicted"/>
<gene>
    <name evidence="1" type="ORF">ELAC_1076</name>
</gene>
<evidence type="ECO:0000313" key="2">
    <source>
        <dbReference type="Proteomes" id="UP000220251"/>
    </source>
</evidence>
<dbReference type="OrthoDB" id="20579at2"/>
<protein>
    <submittedName>
        <fullName evidence="1">Uncharacterized protein</fullName>
    </submittedName>
</protein>
<evidence type="ECO:0000313" key="1">
    <source>
        <dbReference type="EMBL" id="CRX38420.1"/>
    </source>
</evidence>
<dbReference type="RefSeq" id="WP_098038281.1">
    <property type="nucleotide sequence ID" value="NZ_CWGJ01000012.1"/>
</dbReference>
<organism evidence="1 2">
    <name type="scientific">Estrella lausannensis</name>
    <dbReference type="NCBI Taxonomy" id="483423"/>
    <lineage>
        <taxon>Bacteria</taxon>
        <taxon>Pseudomonadati</taxon>
        <taxon>Chlamydiota</taxon>
        <taxon>Chlamydiia</taxon>
        <taxon>Parachlamydiales</taxon>
        <taxon>Candidatus Criblamydiaceae</taxon>
        <taxon>Estrella</taxon>
    </lineage>
</organism>
<reference evidence="2" key="1">
    <citation type="submission" date="2015-06" db="EMBL/GenBank/DDBJ databases">
        <authorList>
            <person name="Bertelli C."/>
        </authorList>
    </citation>
    <scope>NUCLEOTIDE SEQUENCE [LARGE SCALE GENOMIC DNA]</scope>
    <source>
        <strain evidence="2">CRIB-30</strain>
    </source>
</reference>
<dbReference type="EMBL" id="CWGJ01000012">
    <property type="protein sequence ID" value="CRX38420.1"/>
    <property type="molecule type" value="Genomic_DNA"/>
</dbReference>